<evidence type="ECO:0000256" key="11">
    <source>
        <dbReference type="ARBA" id="ARBA00023004"/>
    </source>
</evidence>
<gene>
    <name evidence="17" type="ORF">OBRU01_05351</name>
</gene>
<comment type="cofactor">
    <cofactor evidence="1 15">
        <name>heme</name>
        <dbReference type="ChEBI" id="CHEBI:30413"/>
    </cofactor>
</comment>
<dbReference type="EMBL" id="JTDY01000544">
    <property type="protein sequence ID" value="KOB76727.1"/>
    <property type="molecule type" value="Genomic_DNA"/>
</dbReference>
<accession>A0A0L7LMR7</accession>
<dbReference type="InterPro" id="IPR036396">
    <property type="entry name" value="Cyt_P450_sf"/>
</dbReference>
<evidence type="ECO:0000256" key="5">
    <source>
        <dbReference type="ARBA" id="ARBA00012109"/>
    </source>
</evidence>
<protein>
    <recommendedName>
        <fullName evidence="5">unspecific monooxygenase</fullName>
        <ecNumber evidence="5">1.14.14.1</ecNumber>
    </recommendedName>
</protein>
<comment type="subcellular location">
    <subcellularLocation>
        <location evidence="3">Endoplasmic reticulum membrane</location>
        <topology evidence="3">Peripheral membrane protein</topology>
    </subcellularLocation>
    <subcellularLocation>
        <location evidence="2">Microsome membrane</location>
        <topology evidence="2">Peripheral membrane protein</topology>
    </subcellularLocation>
</comment>
<keyword evidence="7 15" id="KW-0479">Metal-binding</keyword>
<dbReference type="FunFam" id="1.10.630.10:FF:000042">
    <property type="entry name" value="Cytochrome P450"/>
    <property type="match status" value="1"/>
</dbReference>
<evidence type="ECO:0000256" key="3">
    <source>
        <dbReference type="ARBA" id="ARBA00004406"/>
    </source>
</evidence>
<dbReference type="PRINTS" id="PR00385">
    <property type="entry name" value="P450"/>
</dbReference>
<evidence type="ECO:0000313" key="17">
    <source>
        <dbReference type="EMBL" id="KOB76727.1"/>
    </source>
</evidence>
<proteinExistence type="inferred from homology"/>
<evidence type="ECO:0000256" key="6">
    <source>
        <dbReference type="ARBA" id="ARBA00022617"/>
    </source>
</evidence>
<evidence type="ECO:0000256" key="16">
    <source>
        <dbReference type="RuleBase" id="RU000461"/>
    </source>
</evidence>
<dbReference type="PRINTS" id="PR00463">
    <property type="entry name" value="EP450I"/>
</dbReference>
<sequence>MVGLFVIVSIACFVYYFCTRTLNFWRDNNVAGPKPVPFFGNLLESALRRKHIGVIYKEIYDAYPKEKVIGIYRMTSPTLIIRDLDIVKNILIKDFDAFPERGIAFSKERLGDNLFHCDSDTWRVLRKKFTPVFTSGKLKNVFQVINERGDQFIDYLENVTSKKHEQELHQHFQKYTMSTIIAASFGLNFDLFNNDVGGIIEKAGHYAFKSTFAAETDMLFPNIFKKINVSLYHHDVNRFSTEVVKMALQQKKGIPSDRNDAIDMMLTLRQEGKIDAFKRHEHEKSVSMEFTEHLMAGQVFILFIAGFGNNALTLSYTFFHLAKYPEVQDKLLKEISDVLAKHDGKLTYDSLKEMTYLDQIFAEALRLNPLTNSVQRSAARNYQIPGSDVVIKKGTTVIISPYAIHRDESNFPDPDKFDPERFAPENTGDRHPCSYIPFGAGPRSCIGRQLAKLQYAVAVVKVITKFKVEPSTKTQKIEDYDPMRTLLATKGGIHVNFVPRN</sequence>
<dbReference type="InterPro" id="IPR002401">
    <property type="entry name" value="Cyt_P450_E_grp-I"/>
</dbReference>
<evidence type="ECO:0000256" key="10">
    <source>
        <dbReference type="ARBA" id="ARBA00023002"/>
    </source>
</evidence>
<evidence type="ECO:0000256" key="1">
    <source>
        <dbReference type="ARBA" id="ARBA00001971"/>
    </source>
</evidence>
<comment type="catalytic activity">
    <reaction evidence="14">
        <text>an organic molecule + reduced [NADPH--hemoprotein reductase] + O2 = an alcohol + oxidized [NADPH--hemoprotein reductase] + H2O + H(+)</text>
        <dbReference type="Rhea" id="RHEA:17149"/>
        <dbReference type="Rhea" id="RHEA-COMP:11964"/>
        <dbReference type="Rhea" id="RHEA-COMP:11965"/>
        <dbReference type="ChEBI" id="CHEBI:15377"/>
        <dbReference type="ChEBI" id="CHEBI:15378"/>
        <dbReference type="ChEBI" id="CHEBI:15379"/>
        <dbReference type="ChEBI" id="CHEBI:30879"/>
        <dbReference type="ChEBI" id="CHEBI:57618"/>
        <dbReference type="ChEBI" id="CHEBI:58210"/>
        <dbReference type="ChEBI" id="CHEBI:142491"/>
        <dbReference type="EC" id="1.14.14.1"/>
    </reaction>
</comment>
<evidence type="ECO:0000256" key="4">
    <source>
        <dbReference type="ARBA" id="ARBA00010617"/>
    </source>
</evidence>
<dbReference type="EC" id="1.14.14.1" evidence="5"/>
<feature type="binding site" description="axial binding residue" evidence="15">
    <location>
        <position position="445"/>
    </location>
    <ligand>
        <name>heme</name>
        <dbReference type="ChEBI" id="CHEBI:30413"/>
    </ligand>
    <ligandPart>
        <name>Fe</name>
        <dbReference type="ChEBI" id="CHEBI:18248"/>
    </ligandPart>
</feature>
<organism evidence="17 18">
    <name type="scientific">Operophtera brumata</name>
    <name type="common">Winter moth</name>
    <name type="synonym">Phalaena brumata</name>
    <dbReference type="NCBI Taxonomy" id="104452"/>
    <lineage>
        <taxon>Eukaryota</taxon>
        <taxon>Metazoa</taxon>
        <taxon>Ecdysozoa</taxon>
        <taxon>Arthropoda</taxon>
        <taxon>Hexapoda</taxon>
        <taxon>Insecta</taxon>
        <taxon>Pterygota</taxon>
        <taxon>Neoptera</taxon>
        <taxon>Endopterygota</taxon>
        <taxon>Lepidoptera</taxon>
        <taxon>Glossata</taxon>
        <taxon>Ditrysia</taxon>
        <taxon>Geometroidea</taxon>
        <taxon>Geometridae</taxon>
        <taxon>Larentiinae</taxon>
        <taxon>Operophtera</taxon>
    </lineage>
</organism>
<evidence type="ECO:0000256" key="2">
    <source>
        <dbReference type="ARBA" id="ARBA00004174"/>
    </source>
</evidence>
<keyword evidence="18" id="KW-1185">Reference proteome</keyword>
<dbReference type="SUPFAM" id="SSF48264">
    <property type="entry name" value="Cytochrome P450"/>
    <property type="match status" value="1"/>
</dbReference>
<dbReference type="InterPro" id="IPR017972">
    <property type="entry name" value="Cyt_P450_CS"/>
</dbReference>
<keyword evidence="13" id="KW-0472">Membrane</keyword>
<name>A0A0L7LMR7_OPEBR</name>
<keyword evidence="12 16" id="KW-0503">Monooxygenase</keyword>
<dbReference type="STRING" id="104452.A0A0L7LMR7"/>
<comment type="caution">
    <text evidence="17">The sequence shown here is derived from an EMBL/GenBank/DDBJ whole genome shotgun (WGS) entry which is preliminary data.</text>
</comment>
<dbReference type="Proteomes" id="UP000037510">
    <property type="component" value="Unassembled WGS sequence"/>
</dbReference>
<keyword evidence="9" id="KW-0492">Microsome</keyword>
<dbReference type="CDD" id="cd11056">
    <property type="entry name" value="CYP6-like"/>
    <property type="match status" value="1"/>
</dbReference>
<dbReference type="GO" id="GO:0005506">
    <property type="term" value="F:iron ion binding"/>
    <property type="evidence" value="ECO:0007669"/>
    <property type="project" value="InterPro"/>
</dbReference>
<keyword evidence="8" id="KW-0256">Endoplasmic reticulum</keyword>
<dbReference type="AlphaFoldDB" id="A0A0L7LMR7"/>
<evidence type="ECO:0000256" key="8">
    <source>
        <dbReference type="ARBA" id="ARBA00022824"/>
    </source>
</evidence>
<evidence type="ECO:0000256" key="13">
    <source>
        <dbReference type="ARBA" id="ARBA00023136"/>
    </source>
</evidence>
<keyword evidence="6 15" id="KW-0349">Heme</keyword>
<dbReference type="GO" id="GO:0005789">
    <property type="term" value="C:endoplasmic reticulum membrane"/>
    <property type="evidence" value="ECO:0007669"/>
    <property type="project" value="UniProtKB-SubCell"/>
</dbReference>
<keyword evidence="11 15" id="KW-0408">Iron</keyword>
<dbReference type="GO" id="GO:0016712">
    <property type="term" value="F:oxidoreductase activity, acting on paired donors, with incorporation or reduction of molecular oxygen, reduced flavin or flavoprotein as one donor, and incorporation of one atom of oxygen"/>
    <property type="evidence" value="ECO:0007669"/>
    <property type="project" value="UniProtKB-EC"/>
</dbReference>
<dbReference type="PANTHER" id="PTHR24292:SF104">
    <property type="entry name" value="CYTOCHROME P450 308A1-RELATED"/>
    <property type="match status" value="1"/>
</dbReference>
<dbReference type="Gene3D" id="1.10.630.10">
    <property type="entry name" value="Cytochrome P450"/>
    <property type="match status" value="1"/>
</dbReference>
<keyword evidence="10 16" id="KW-0560">Oxidoreductase</keyword>
<comment type="similarity">
    <text evidence="4 16">Belongs to the cytochrome P450 family.</text>
</comment>
<dbReference type="Pfam" id="PF00067">
    <property type="entry name" value="p450"/>
    <property type="match status" value="1"/>
</dbReference>
<dbReference type="GO" id="GO:0020037">
    <property type="term" value="F:heme binding"/>
    <property type="evidence" value="ECO:0007669"/>
    <property type="project" value="InterPro"/>
</dbReference>
<dbReference type="InterPro" id="IPR001128">
    <property type="entry name" value="Cyt_P450"/>
</dbReference>
<evidence type="ECO:0000256" key="7">
    <source>
        <dbReference type="ARBA" id="ARBA00022723"/>
    </source>
</evidence>
<evidence type="ECO:0000313" key="18">
    <source>
        <dbReference type="Proteomes" id="UP000037510"/>
    </source>
</evidence>
<dbReference type="PANTHER" id="PTHR24292">
    <property type="entry name" value="CYTOCHROME P450"/>
    <property type="match status" value="1"/>
</dbReference>
<evidence type="ECO:0000256" key="15">
    <source>
        <dbReference type="PIRSR" id="PIRSR602401-1"/>
    </source>
</evidence>
<dbReference type="PROSITE" id="PS00086">
    <property type="entry name" value="CYTOCHROME_P450"/>
    <property type="match status" value="1"/>
</dbReference>
<reference evidence="17 18" key="1">
    <citation type="journal article" date="2015" name="Genome Biol. Evol.">
        <title>The genome of winter moth (Operophtera brumata) provides a genomic perspective on sexual dimorphism and phenology.</title>
        <authorList>
            <person name="Derks M.F."/>
            <person name="Smit S."/>
            <person name="Salis L."/>
            <person name="Schijlen E."/>
            <person name="Bossers A."/>
            <person name="Mateman C."/>
            <person name="Pijl A.S."/>
            <person name="de Ridder D."/>
            <person name="Groenen M.A."/>
            <person name="Visser M.E."/>
            <person name="Megens H.J."/>
        </authorList>
    </citation>
    <scope>NUCLEOTIDE SEQUENCE [LARGE SCALE GENOMIC DNA]</scope>
    <source>
        <strain evidence="17">WM2013NL</strain>
        <tissue evidence="17">Head and thorax</tissue>
    </source>
</reference>
<dbReference type="InterPro" id="IPR050476">
    <property type="entry name" value="Insect_CytP450_Detox"/>
</dbReference>
<evidence type="ECO:0000256" key="14">
    <source>
        <dbReference type="ARBA" id="ARBA00047827"/>
    </source>
</evidence>
<evidence type="ECO:0000256" key="12">
    <source>
        <dbReference type="ARBA" id="ARBA00023033"/>
    </source>
</evidence>
<evidence type="ECO:0000256" key="9">
    <source>
        <dbReference type="ARBA" id="ARBA00022848"/>
    </source>
</evidence>